<dbReference type="Proteomes" id="UP000192708">
    <property type="component" value="Unassembled WGS sequence"/>
</dbReference>
<gene>
    <name evidence="1" type="ORF">SAMN06296008_10174</name>
</gene>
<evidence type="ECO:0000313" key="1">
    <source>
        <dbReference type="EMBL" id="SMC30171.1"/>
    </source>
</evidence>
<dbReference type="SUPFAM" id="SSF50475">
    <property type="entry name" value="FMN-binding split barrel"/>
    <property type="match status" value="1"/>
</dbReference>
<dbReference type="Gene3D" id="2.30.110.10">
    <property type="entry name" value="Electron Transport, Fmn-binding Protein, Chain A"/>
    <property type="match status" value="1"/>
</dbReference>
<dbReference type="InterPro" id="IPR007396">
    <property type="entry name" value="TR_PAI2-type"/>
</dbReference>
<evidence type="ECO:0000313" key="2">
    <source>
        <dbReference type="Proteomes" id="UP000192708"/>
    </source>
</evidence>
<dbReference type="OrthoDB" id="9794948at2"/>
<accession>A0A1W1Y2Y0</accession>
<keyword evidence="2" id="KW-1185">Reference proteome</keyword>
<dbReference type="STRING" id="1938817.SAMN06296008_10174"/>
<organism evidence="1 2">
    <name type="scientific">Polynucleobacter kasalickyi</name>
    <dbReference type="NCBI Taxonomy" id="1938817"/>
    <lineage>
        <taxon>Bacteria</taxon>
        <taxon>Pseudomonadati</taxon>
        <taxon>Pseudomonadota</taxon>
        <taxon>Betaproteobacteria</taxon>
        <taxon>Burkholderiales</taxon>
        <taxon>Burkholderiaceae</taxon>
        <taxon>Polynucleobacter</taxon>
    </lineage>
</organism>
<dbReference type="AlphaFoldDB" id="A0A1W1Y2Y0"/>
<protein>
    <submittedName>
        <fullName evidence="1">Negative transcriptional regulator, PaiB family</fullName>
    </submittedName>
</protein>
<sequence>MYQPGHFAQQDIQLLQAHIQEYPFGTLATALDGLPQMNHLPFYYDLASNCLQAHIPKVNPLFAQVQQWLQRSSTPTEVSAELPVLVAFQGPDAYITPSWYPSKKEHGKVVPTWNYTVVHVTGRLRITQDPEWLTQHLTQLTNQQEPTRNSTWEMSDAPAEYTEGMMRVLCGLEIAVDHIVGKYKVSQNRQPQDQQGVLEHLQKSEQWHDRQLANLTMQVNRKTDNGN</sequence>
<proteinExistence type="predicted"/>
<dbReference type="PANTHER" id="PTHR35802">
    <property type="entry name" value="PROTEASE SYNTHASE AND SPORULATION PROTEIN PAI 2"/>
    <property type="match status" value="1"/>
</dbReference>
<dbReference type="InterPro" id="IPR012349">
    <property type="entry name" value="Split_barrel_FMN-bd"/>
</dbReference>
<dbReference type="Pfam" id="PF04299">
    <property type="entry name" value="FMN_bind_2"/>
    <property type="match status" value="1"/>
</dbReference>
<dbReference type="EMBL" id="FWXJ01000001">
    <property type="protein sequence ID" value="SMC30171.1"/>
    <property type="molecule type" value="Genomic_DNA"/>
</dbReference>
<dbReference type="RefSeq" id="WP_084281875.1">
    <property type="nucleotide sequence ID" value="NZ_FWXJ01000001.1"/>
</dbReference>
<name>A0A1W1Y2Y0_9BURK</name>
<reference evidence="1 2" key="1">
    <citation type="submission" date="2017-04" db="EMBL/GenBank/DDBJ databases">
        <authorList>
            <person name="Afonso C.L."/>
            <person name="Miller P.J."/>
            <person name="Scott M.A."/>
            <person name="Spackman E."/>
            <person name="Goraichik I."/>
            <person name="Dimitrov K.M."/>
            <person name="Suarez D.L."/>
            <person name="Swayne D.E."/>
        </authorList>
    </citation>
    <scope>NUCLEOTIDE SEQUENCE [LARGE SCALE GENOMIC DNA]</scope>
    <source>
        <strain evidence="1 2">VK13</strain>
    </source>
</reference>
<dbReference type="PANTHER" id="PTHR35802:SF1">
    <property type="entry name" value="PROTEASE SYNTHASE AND SPORULATION PROTEIN PAI 2"/>
    <property type="match status" value="1"/>
</dbReference>
<dbReference type="PIRSF" id="PIRSF010372">
    <property type="entry name" value="PaiB"/>
    <property type="match status" value="1"/>
</dbReference>